<evidence type="ECO:0000259" key="6">
    <source>
        <dbReference type="PROSITE" id="PS50931"/>
    </source>
</evidence>
<dbReference type="AlphaFoldDB" id="A0A7Z1TE73"/>
<name>A0A7Z1TE73_SALET</name>
<proteinExistence type="inferred from homology"/>
<evidence type="ECO:0000256" key="3">
    <source>
        <dbReference type="ARBA" id="ARBA00023125"/>
    </source>
</evidence>
<dbReference type="SUPFAM" id="SSF46785">
    <property type="entry name" value="Winged helix' DNA-binding domain"/>
    <property type="match status" value="1"/>
</dbReference>
<evidence type="ECO:0000313" key="7">
    <source>
        <dbReference type="EMBL" id="PUF27043.1"/>
    </source>
</evidence>
<dbReference type="Pfam" id="PF00126">
    <property type="entry name" value="HTH_1"/>
    <property type="match status" value="1"/>
</dbReference>
<dbReference type="InterPro" id="IPR005119">
    <property type="entry name" value="LysR_subst-bd"/>
</dbReference>
<dbReference type="FunFam" id="1.10.10.10:FF:000001">
    <property type="entry name" value="LysR family transcriptional regulator"/>
    <property type="match status" value="1"/>
</dbReference>
<dbReference type="Gene3D" id="1.10.10.10">
    <property type="entry name" value="Winged helix-like DNA-binding domain superfamily/Winged helix DNA-binding domain"/>
    <property type="match status" value="1"/>
</dbReference>
<keyword evidence="3" id="KW-0238">DNA-binding</keyword>
<evidence type="ECO:0000313" key="8">
    <source>
        <dbReference type="EMBL" id="PUF51289.1"/>
    </source>
</evidence>
<dbReference type="GO" id="GO:0003700">
    <property type="term" value="F:DNA-binding transcription factor activity"/>
    <property type="evidence" value="ECO:0007669"/>
    <property type="project" value="InterPro"/>
</dbReference>
<dbReference type="Proteomes" id="UP000251540">
    <property type="component" value="Unassembled WGS sequence"/>
</dbReference>
<keyword evidence="5" id="KW-0175">Coiled coil</keyword>
<comment type="caution">
    <text evidence="8">The sequence shown here is derived from an EMBL/GenBank/DDBJ whole genome shotgun (WGS) entry which is preliminary data.</text>
</comment>
<dbReference type="PROSITE" id="PS50931">
    <property type="entry name" value="HTH_LYSR"/>
    <property type="match status" value="1"/>
</dbReference>
<dbReference type="InterPro" id="IPR036390">
    <property type="entry name" value="WH_DNA-bd_sf"/>
</dbReference>
<dbReference type="GO" id="GO:0032993">
    <property type="term" value="C:protein-DNA complex"/>
    <property type="evidence" value="ECO:0007669"/>
    <property type="project" value="TreeGrafter"/>
</dbReference>
<dbReference type="InterPro" id="IPR036388">
    <property type="entry name" value="WH-like_DNA-bd_sf"/>
</dbReference>
<keyword evidence="2" id="KW-0805">Transcription regulation</keyword>
<organism evidence="8 9">
    <name type="scientific">Salmonella enterica I</name>
    <dbReference type="NCBI Taxonomy" id="59201"/>
    <lineage>
        <taxon>Bacteria</taxon>
        <taxon>Pseudomonadati</taxon>
        <taxon>Pseudomonadota</taxon>
        <taxon>Gammaproteobacteria</taxon>
        <taxon>Enterobacterales</taxon>
        <taxon>Enterobacteriaceae</taxon>
        <taxon>Salmonella</taxon>
    </lineage>
</organism>
<keyword evidence="4" id="KW-0804">Transcription</keyword>
<dbReference type="GO" id="GO:0003677">
    <property type="term" value="F:DNA binding"/>
    <property type="evidence" value="ECO:0007669"/>
    <property type="project" value="UniProtKB-KW"/>
</dbReference>
<dbReference type="RefSeq" id="WP_154708134.1">
    <property type="nucleotide sequence ID" value="NZ_QARO01000049.1"/>
</dbReference>
<dbReference type="Proteomes" id="UP000251351">
    <property type="component" value="Unassembled WGS sequence"/>
</dbReference>
<dbReference type="EMBL" id="QARO01000049">
    <property type="protein sequence ID" value="PUF51289.1"/>
    <property type="molecule type" value="Genomic_DNA"/>
</dbReference>
<evidence type="ECO:0000313" key="10">
    <source>
        <dbReference type="Proteomes" id="UP000251540"/>
    </source>
</evidence>
<reference evidence="9 10" key="1">
    <citation type="submission" date="2018-04" db="EMBL/GenBank/DDBJ databases">
        <title>Whole genome sequencing of Salmonella enterica.</title>
        <authorList>
            <person name="Bell R."/>
        </authorList>
    </citation>
    <scope>NUCLEOTIDE SEQUENCE [LARGE SCALE GENOMIC DNA]</scope>
    <source>
        <strain evidence="7 10">CFSAN058609</strain>
        <strain evidence="8 9">CFSAN058610</strain>
    </source>
</reference>
<dbReference type="EMBL" id="QARP01000048">
    <property type="protein sequence ID" value="PUF27043.1"/>
    <property type="molecule type" value="Genomic_DNA"/>
</dbReference>
<feature type="coiled-coil region" evidence="5">
    <location>
        <begin position="65"/>
        <end position="92"/>
    </location>
</feature>
<dbReference type="PANTHER" id="PTHR30346">
    <property type="entry name" value="TRANSCRIPTIONAL DUAL REGULATOR HCAR-RELATED"/>
    <property type="match status" value="1"/>
</dbReference>
<feature type="domain" description="HTH lysR-type" evidence="6">
    <location>
        <begin position="1"/>
        <end position="58"/>
    </location>
</feature>
<comment type="similarity">
    <text evidence="1">Belongs to the LysR transcriptional regulatory family.</text>
</comment>
<protein>
    <submittedName>
        <fullName evidence="8">LysR family transcriptional regulator</fullName>
    </submittedName>
</protein>
<sequence length="299" mass="33420">MELRHLRYVVAIADELHFTRAAEKLGIAQPPLSQQIKKLEKELGTVLFIRSAHGVQLSDAGMAFVNHARMAIKEATRAVEAAKRAAEGLEGVIHLGFTGSASFNPAVTSLISAYREQHPLVEISLTEEPTVFLLEKIYKNVIDVGFMRPTMSERGKLVTLALPEEKLLVVLPDKHRLAERKYVHLVELSGEKFILYPRNHGSLLYDNIIYSCRNAGFSPDVIQEAPQLTSTINLVATGVGIALVPESMRQLRPSGIRYIDILDVPPGRMLWLCQQHPAFVSNVTRQFMHFAEEHILSLI</sequence>
<evidence type="ECO:0000256" key="2">
    <source>
        <dbReference type="ARBA" id="ARBA00023015"/>
    </source>
</evidence>
<dbReference type="InterPro" id="IPR000847">
    <property type="entry name" value="LysR_HTH_N"/>
</dbReference>
<evidence type="ECO:0000256" key="1">
    <source>
        <dbReference type="ARBA" id="ARBA00009437"/>
    </source>
</evidence>
<dbReference type="Gene3D" id="3.40.190.10">
    <property type="entry name" value="Periplasmic binding protein-like II"/>
    <property type="match status" value="2"/>
</dbReference>
<gene>
    <name evidence="8" type="ORF">DAX73_26835</name>
    <name evidence="7" type="ORF">DAX92_26535</name>
</gene>
<dbReference type="PANTHER" id="PTHR30346:SF30">
    <property type="entry name" value="SMALL NEUTRAL PROTEASE REGULATORY PROTEIN"/>
    <property type="match status" value="1"/>
</dbReference>
<evidence type="ECO:0000256" key="5">
    <source>
        <dbReference type="SAM" id="Coils"/>
    </source>
</evidence>
<dbReference type="SUPFAM" id="SSF53850">
    <property type="entry name" value="Periplasmic binding protein-like II"/>
    <property type="match status" value="1"/>
</dbReference>
<dbReference type="Pfam" id="PF03466">
    <property type="entry name" value="LysR_substrate"/>
    <property type="match status" value="1"/>
</dbReference>
<accession>A0A7Z1TE73</accession>
<dbReference type="PRINTS" id="PR00039">
    <property type="entry name" value="HTHLYSR"/>
</dbReference>
<evidence type="ECO:0000313" key="9">
    <source>
        <dbReference type="Proteomes" id="UP000251351"/>
    </source>
</evidence>
<evidence type="ECO:0000256" key="4">
    <source>
        <dbReference type="ARBA" id="ARBA00023163"/>
    </source>
</evidence>